<name>A0ABS6D6B3_9FIRM</name>
<keyword evidence="4" id="KW-0663">Pyridoxal phosphate</keyword>
<dbReference type="PANTHER" id="PTHR46383">
    <property type="entry name" value="ASPARTATE AMINOTRANSFERASE"/>
    <property type="match status" value="1"/>
</dbReference>
<evidence type="ECO:0000256" key="2">
    <source>
        <dbReference type="ARBA" id="ARBA00022576"/>
    </source>
</evidence>
<keyword evidence="7" id="KW-1185">Reference proteome</keyword>
<dbReference type="PANTHER" id="PTHR46383:SF1">
    <property type="entry name" value="ASPARTATE AMINOTRANSFERASE"/>
    <property type="match status" value="1"/>
</dbReference>
<evidence type="ECO:0000313" key="6">
    <source>
        <dbReference type="EMBL" id="MBU3877145.1"/>
    </source>
</evidence>
<dbReference type="EMBL" id="JABACJ020000015">
    <property type="protein sequence ID" value="MBU3877145.1"/>
    <property type="molecule type" value="Genomic_DNA"/>
</dbReference>
<dbReference type="Pfam" id="PF00155">
    <property type="entry name" value="Aminotran_1_2"/>
    <property type="match status" value="1"/>
</dbReference>
<comment type="caution">
    <text evidence="6">The sequence shown here is derived from an EMBL/GenBank/DDBJ whole genome shotgun (WGS) entry which is preliminary data.</text>
</comment>
<dbReference type="InterPro" id="IPR004839">
    <property type="entry name" value="Aminotransferase_I/II_large"/>
</dbReference>
<sequence>MDVRKKLSERFAGVEGGLFSNVTKADVGDGFSAMGKDKVTLMGWADPFYPDPSIPEHIKQVMIEEIQNGFPSHYIMPSGSLALRERVAKKLKQKNHLDVDPKRNILITPGSDSGLFYAMAVLLDQGDEVLVPDPSYPNNFLDPKLLGATAVSVPLAHDDGYSLDIEAFQAALTSRTKAVVLTHPNNPTTTVFRKENLEVLAEFVIKNDLMLVVDQAFEDSVFDDIEFITPASLPGMWERTITVFSISKGMGLSGFRVGYIAACDQIMDAMYGAAVNVLGASNTLAQLGAIAAFDAPDFIDPYIQSFDYRRKKAFEIFGSVPGVKIEMPESGFYCWVDVSGLGDSTDVMNYLVQEAKVAVNDGKNYGKQGNGHLRIIHGCLGSDEEAVLTMRRMADALVKYPKRNGE</sequence>
<protein>
    <submittedName>
        <fullName evidence="6">Pyridoxal phosphate-dependent aminotransferase</fullName>
    </submittedName>
</protein>
<dbReference type="GO" id="GO:0008483">
    <property type="term" value="F:transaminase activity"/>
    <property type="evidence" value="ECO:0007669"/>
    <property type="project" value="UniProtKB-KW"/>
</dbReference>
<keyword evidence="2 6" id="KW-0032">Aminotransferase</keyword>
<evidence type="ECO:0000256" key="3">
    <source>
        <dbReference type="ARBA" id="ARBA00022679"/>
    </source>
</evidence>
<evidence type="ECO:0000256" key="4">
    <source>
        <dbReference type="ARBA" id="ARBA00022898"/>
    </source>
</evidence>
<accession>A0ABS6D6B3</accession>
<dbReference type="InterPro" id="IPR050596">
    <property type="entry name" value="AspAT/PAT-like"/>
</dbReference>
<evidence type="ECO:0000259" key="5">
    <source>
        <dbReference type="Pfam" id="PF00155"/>
    </source>
</evidence>
<comment type="cofactor">
    <cofactor evidence="1">
        <name>pyridoxal 5'-phosphate</name>
        <dbReference type="ChEBI" id="CHEBI:597326"/>
    </cofactor>
</comment>
<dbReference type="PROSITE" id="PS00105">
    <property type="entry name" value="AA_TRANSFER_CLASS_1"/>
    <property type="match status" value="1"/>
</dbReference>
<dbReference type="CDD" id="cd00609">
    <property type="entry name" value="AAT_like"/>
    <property type="match status" value="1"/>
</dbReference>
<evidence type="ECO:0000256" key="1">
    <source>
        <dbReference type="ARBA" id="ARBA00001933"/>
    </source>
</evidence>
<dbReference type="Proteomes" id="UP000723714">
    <property type="component" value="Unassembled WGS sequence"/>
</dbReference>
<gene>
    <name evidence="6" type="ORF">HGO97_015145</name>
</gene>
<proteinExistence type="predicted"/>
<organism evidence="6 7">
    <name type="scientific">Faecalicatena faecalis</name>
    <dbReference type="NCBI Taxonomy" id="2726362"/>
    <lineage>
        <taxon>Bacteria</taxon>
        <taxon>Bacillati</taxon>
        <taxon>Bacillota</taxon>
        <taxon>Clostridia</taxon>
        <taxon>Lachnospirales</taxon>
        <taxon>Lachnospiraceae</taxon>
        <taxon>Faecalicatena</taxon>
    </lineage>
</organism>
<feature type="domain" description="Aminotransferase class I/classII large" evidence="5">
    <location>
        <begin position="49"/>
        <end position="384"/>
    </location>
</feature>
<keyword evidence="3" id="KW-0808">Transferase</keyword>
<evidence type="ECO:0000313" key="7">
    <source>
        <dbReference type="Proteomes" id="UP000723714"/>
    </source>
</evidence>
<reference evidence="6 7" key="1">
    <citation type="submission" date="2021-06" db="EMBL/GenBank/DDBJ databases">
        <title>Faecalicatena sp. nov. isolated from porcine feces.</title>
        <authorList>
            <person name="Oh B.S."/>
            <person name="Lee J.H."/>
        </authorList>
    </citation>
    <scope>NUCLEOTIDE SEQUENCE [LARGE SCALE GENOMIC DNA]</scope>
    <source>
        <strain evidence="6 7">AGMB00832</strain>
    </source>
</reference>
<dbReference type="InterPro" id="IPR004838">
    <property type="entry name" value="NHTrfase_class1_PyrdxlP-BS"/>
</dbReference>
<dbReference type="RefSeq" id="WP_216243289.1">
    <property type="nucleotide sequence ID" value="NZ_JABACJ020000015.1"/>
</dbReference>